<gene>
    <name evidence="8" type="ORF">M404DRAFT_15392</name>
</gene>
<dbReference type="Proteomes" id="UP000054217">
    <property type="component" value="Unassembled WGS sequence"/>
</dbReference>
<evidence type="ECO:0000313" key="9">
    <source>
        <dbReference type="Proteomes" id="UP000054217"/>
    </source>
</evidence>
<evidence type="ECO:0000259" key="7">
    <source>
        <dbReference type="Pfam" id="PF12851"/>
    </source>
</evidence>
<evidence type="ECO:0000256" key="3">
    <source>
        <dbReference type="ARBA" id="ARBA00022964"/>
    </source>
</evidence>
<name>A0A0C3NX36_PISTI</name>
<dbReference type="GO" id="GO:0051213">
    <property type="term" value="F:dioxygenase activity"/>
    <property type="evidence" value="ECO:0007669"/>
    <property type="project" value="UniProtKB-KW"/>
</dbReference>
<evidence type="ECO:0000256" key="5">
    <source>
        <dbReference type="ARBA" id="ARBA00023004"/>
    </source>
</evidence>
<dbReference type="EMBL" id="KN831967">
    <property type="protein sequence ID" value="KIO05430.1"/>
    <property type="molecule type" value="Genomic_DNA"/>
</dbReference>
<dbReference type="STRING" id="870435.A0A0C3NX36"/>
<feature type="domain" description="2OGFeDO JBP1/TET oxygenase" evidence="7">
    <location>
        <begin position="47"/>
        <end position="176"/>
    </location>
</feature>
<keyword evidence="4" id="KW-0560">Oxidoreductase</keyword>
<evidence type="ECO:0000256" key="2">
    <source>
        <dbReference type="ARBA" id="ARBA00022723"/>
    </source>
</evidence>
<dbReference type="InterPro" id="IPR024779">
    <property type="entry name" value="2OGFeDO_JBP1/TET_oxygenase_dom"/>
</dbReference>
<evidence type="ECO:0000256" key="1">
    <source>
        <dbReference type="ARBA" id="ARBA00001954"/>
    </source>
</evidence>
<protein>
    <recommendedName>
        <fullName evidence="7">2OGFeDO JBP1/TET oxygenase domain-containing protein</fullName>
    </recommendedName>
</protein>
<dbReference type="HOGENOM" id="CLU_087177_0_0_1"/>
<dbReference type="AlphaFoldDB" id="A0A0C3NX36"/>
<accession>A0A0C3NX36</accession>
<dbReference type="OrthoDB" id="2690740at2759"/>
<organism evidence="8 9">
    <name type="scientific">Pisolithus tinctorius Marx 270</name>
    <dbReference type="NCBI Taxonomy" id="870435"/>
    <lineage>
        <taxon>Eukaryota</taxon>
        <taxon>Fungi</taxon>
        <taxon>Dikarya</taxon>
        <taxon>Basidiomycota</taxon>
        <taxon>Agaricomycotina</taxon>
        <taxon>Agaricomycetes</taxon>
        <taxon>Agaricomycetidae</taxon>
        <taxon>Boletales</taxon>
        <taxon>Sclerodermatineae</taxon>
        <taxon>Pisolithaceae</taxon>
        <taxon>Pisolithus</taxon>
    </lineage>
</organism>
<evidence type="ECO:0000256" key="4">
    <source>
        <dbReference type="ARBA" id="ARBA00023002"/>
    </source>
</evidence>
<comment type="cofactor">
    <cofactor evidence="1">
        <name>Fe(2+)</name>
        <dbReference type="ChEBI" id="CHEBI:29033"/>
    </cofactor>
</comment>
<dbReference type="InParanoid" id="A0A0C3NX36"/>
<sequence length="205" mass="23880">MHWSWYNRHGTRGTQAPSDVHPAYLERADCSRTNHSQFLPYPSTQMGDHQEMYQRFTVVFDEVFEWIRAKLKQCLPEEYEVMSMVARALPGNAFSPAEPFTSIVLNINVRTQVHRDRQDREFCLVLAIGQFQGGSLVLVEPGLVLELRQGDFVVFRSPEVSHLNLDYTGERASLVLHTDREMDSWVWNQNGWGHNVTLKFFRYDT</sequence>
<reference evidence="9" key="2">
    <citation type="submission" date="2015-01" db="EMBL/GenBank/DDBJ databases">
        <title>Evolutionary Origins and Diversification of the Mycorrhizal Mutualists.</title>
        <authorList>
            <consortium name="DOE Joint Genome Institute"/>
            <consortium name="Mycorrhizal Genomics Consortium"/>
            <person name="Kohler A."/>
            <person name="Kuo A."/>
            <person name="Nagy L.G."/>
            <person name="Floudas D."/>
            <person name="Copeland A."/>
            <person name="Barry K.W."/>
            <person name="Cichocki N."/>
            <person name="Veneault-Fourrey C."/>
            <person name="LaButti K."/>
            <person name="Lindquist E.A."/>
            <person name="Lipzen A."/>
            <person name="Lundell T."/>
            <person name="Morin E."/>
            <person name="Murat C."/>
            <person name="Riley R."/>
            <person name="Ohm R."/>
            <person name="Sun H."/>
            <person name="Tunlid A."/>
            <person name="Henrissat B."/>
            <person name="Grigoriev I.V."/>
            <person name="Hibbett D.S."/>
            <person name="Martin F."/>
        </authorList>
    </citation>
    <scope>NUCLEOTIDE SEQUENCE [LARGE SCALE GENOMIC DNA]</scope>
    <source>
        <strain evidence="9">Marx 270</strain>
    </source>
</reference>
<keyword evidence="3" id="KW-0223">Dioxygenase</keyword>
<evidence type="ECO:0000256" key="6">
    <source>
        <dbReference type="SAM" id="MobiDB-lite"/>
    </source>
</evidence>
<keyword evidence="2" id="KW-0479">Metal-binding</keyword>
<keyword evidence="5" id="KW-0408">Iron</keyword>
<reference evidence="8 9" key="1">
    <citation type="submission" date="2014-04" db="EMBL/GenBank/DDBJ databases">
        <authorList>
            <consortium name="DOE Joint Genome Institute"/>
            <person name="Kuo A."/>
            <person name="Kohler A."/>
            <person name="Costa M.D."/>
            <person name="Nagy L.G."/>
            <person name="Floudas D."/>
            <person name="Copeland A."/>
            <person name="Barry K.W."/>
            <person name="Cichocki N."/>
            <person name="Veneault-Fourrey C."/>
            <person name="LaButti K."/>
            <person name="Lindquist E.A."/>
            <person name="Lipzen A."/>
            <person name="Lundell T."/>
            <person name="Morin E."/>
            <person name="Murat C."/>
            <person name="Sun H."/>
            <person name="Tunlid A."/>
            <person name="Henrissat B."/>
            <person name="Grigoriev I.V."/>
            <person name="Hibbett D.S."/>
            <person name="Martin F."/>
            <person name="Nordberg H.P."/>
            <person name="Cantor M.N."/>
            <person name="Hua S.X."/>
        </authorList>
    </citation>
    <scope>NUCLEOTIDE SEQUENCE [LARGE SCALE GENOMIC DNA]</scope>
    <source>
        <strain evidence="8 9">Marx 270</strain>
    </source>
</reference>
<dbReference type="GO" id="GO:0046872">
    <property type="term" value="F:metal ion binding"/>
    <property type="evidence" value="ECO:0007669"/>
    <property type="project" value="UniProtKB-KW"/>
</dbReference>
<dbReference type="Pfam" id="PF12851">
    <property type="entry name" value="Tet_JBP"/>
    <property type="match status" value="1"/>
</dbReference>
<proteinExistence type="predicted"/>
<feature type="region of interest" description="Disordered" evidence="6">
    <location>
        <begin position="1"/>
        <end position="20"/>
    </location>
</feature>
<evidence type="ECO:0000313" key="8">
    <source>
        <dbReference type="EMBL" id="KIO05430.1"/>
    </source>
</evidence>
<dbReference type="Gene3D" id="3.60.130.30">
    <property type="match status" value="1"/>
</dbReference>
<keyword evidence="9" id="KW-1185">Reference proteome</keyword>